<proteinExistence type="predicted"/>
<accession>A0AC11CZ50</accession>
<organism evidence="1">
    <name type="scientific">Ovis aries</name>
    <name type="common">Sheep</name>
    <dbReference type="NCBI Taxonomy" id="9940"/>
    <lineage>
        <taxon>Eukaryota</taxon>
        <taxon>Metazoa</taxon>
        <taxon>Chordata</taxon>
        <taxon>Craniata</taxon>
        <taxon>Vertebrata</taxon>
        <taxon>Euteleostomi</taxon>
        <taxon>Mammalia</taxon>
        <taxon>Eutheria</taxon>
        <taxon>Laurasiatheria</taxon>
        <taxon>Artiodactyla</taxon>
        <taxon>Ruminantia</taxon>
        <taxon>Pecora</taxon>
        <taxon>Bovidae</taxon>
        <taxon>Caprinae</taxon>
        <taxon>Ovis</taxon>
    </lineage>
</organism>
<name>A0AC11CZ50_SHEEP</name>
<reference evidence="1" key="3">
    <citation type="submission" date="2025-09" db="UniProtKB">
        <authorList>
            <consortium name="Ensembl"/>
        </authorList>
    </citation>
    <scope>IDENTIFICATION</scope>
</reference>
<dbReference type="Ensembl" id="ENSOART00020081268.1">
    <property type="protein sequence ID" value="ENSOARP00020037793.1"/>
    <property type="gene ID" value="ENSOARG00020001986.2"/>
</dbReference>
<protein>
    <submittedName>
        <fullName evidence="1">Uncharacterized protein</fullName>
    </submittedName>
</protein>
<reference evidence="1" key="1">
    <citation type="submission" date="2020-11" db="EMBL/GenBank/DDBJ databases">
        <authorList>
            <person name="Davenport K.M."/>
            <person name="Bickhart D.M."/>
            <person name="Smith T.P.L."/>
            <person name="Murdoch B.M."/>
            <person name="Rosen B.D."/>
        </authorList>
    </citation>
    <scope>NUCLEOTIDE SEQUENCE [LARGE SCALE GENOMIC DNA]</scope>
    <source>
        <strain evidence="1">OAR_USU_Benz2616</strain>
    </source>
</reference>
<sequence length="528" mass="60366">MQGKRIMMIGAGVSGLGAIKICLEEGLEPICFEESNDIGGLWRYEVKDGRRQAKSVISNTSKEMMAYSDYPFPDHFPNYLHNSKIMEYLRMYVKHFHLLKHIRFLVCSVKKHSDFSFTGQWDVVVQAEGKQESYVFDGIMVCSGLFTNPFMPLQKFPGIMHFKGQYIHSWEYKSPEKFQGKKIIVIGIGNSGADLAIELSHVAAQVFLSTRRGAWIWNRVWDYGMPMDTVLFTHFNSLLNKICPEFLINRWAENKLNARFNHEIYGLFLTHQATVGDDLPNYIISGRVLMKPNVTKFTETSAIFEDGTEEDVDVVIFATGYTYSFPFLENNSTVLDIQRSMYKFVFPPELEKPTLAFIGILQPVGATIPTSELQSRWAVHVFKEQLLNPSQCLDVIVLGEMEFLIVSSSGLRYLNSPRNARRVQYVNYMDEIASEIAVKPNLFSLFLWDPKLALEIFLGPCTPYQYCLQGPGKWAGAREAILTQTEWIIKPLRTRTLICDQAPWSVPLWLKSICVALLLFVLTFIIKG</sequence>
<evidence type="ECO:0000313" key="1">
    <source>
        <dbReference type="Ensembl" id="ENSOARP00020037793.1"/>
    </source>
</evidence>
<reference evidence="1" key="2">
    <citation type="submission" date="2025-08" db="UniProtKB">
        <authorList>
            <consortium name="Ensembl"/>
        </authorList>
    </citation>
    <scope>IDENTIFICATION</scope>
</reference>